<gene>
    <name evidence="1" type="ORF">BD310DRAFT_923014</name>
</gene>
<evidence type="ECO:0000313" key="2">
    <source>
        <dbReference type="Proteomes" id="UP000292082"/>
    </source>
</evidence>
<organism evidence="1 2">
    <name type="scientific">Dichomitus squalens</name>
    <dbReference type="NCBI Taxonomy" id="114155"/>
    <lineage>
        <taxon>Eukaryota</taxon>
        <taxon>Fungi</taxon>
        <taxon>Dikarya</taxon>
        <taxon>Basidiomycota</taxon>
        <taxon>Agaricomycotina</taxon>
        <taxon>Agaricomycetes</taxon>
        <taxon>Polyporales</taxon>
        <taxon>Polyporaceae</taxon>
        <taxon>Dichomitus</taxon>
    </lineage>
</organism>
<proteinExistence type="predicted"/>
<dbReference type="AlphaFoldDB" id="A0A4Q9Q020"/>
<evidence type="ECO:0000313" key="1">
    <source>
        <dbReference type="EMBL" id="TBU60462.1"/>
    </source>
</evidence>
<sequence>MVNESEARCVPFFVCARMERRRIWLWQGTLFRSPRRRKGTKWASICSSGATAQQRMSAFAQREHV</sequence>
<dbReference type="Proteomes" id="UP000292082">
    <property type="component" value="Unassembled WGS sequence"/>
</dbReference>
<reference evidence="1 2" key="1">
    <citation type="submission" date="2019-01" db="EMBL/GenBank/DDBJ databases">
        <title>Draft genome sequences of three monokaryotic isolates of the white-rot basidiomycete fungus Dichomitus squalens.</title>
        <authorList>
            <consortium name="DOE Joint Genome Institute"/>
            <person name="Lopez S.C."/>
            <person name="Andreopoulos B."/>
            <person name="Pangilinan J."/>
            <person name="Lipzen A."/>
            <person name="Riley R."/>
            <person name="Ahrendt S."/>
            <person name="Ng V."/>
            <person name="Barry K."/>
            <person name="Daum C."/>
            <person name="Grigoriev I.V."/>
            <person name="Hilden K.S."/>
            <person name="Makela M.R."/>
            <person name="de Vries R.P."/>
        </authorList>
    </citation>
    <scope>NUCLEOTIDE SEQUENCE [LARGE SCALE GENOMIC DNA]</scope>
    <source>
        <strain evidence="1 2">CBS 464.89</strain>
    </source>
</reference>
<dbReference type="EMBL" id="ML145105">
    <property type="protein sequence ID" value="TBU60462.1"/>
    <property type="molecule type" value="Genomic_DNA"/>
</dbReference>
<protein>
    <submittedName>
        <fullName evidence="1">Uncharacterized protein</fullName>
    </submittedName>
</protein>
<keyword evidence="2" id="KW-1185">Reference proteome</keyword>
<accession>A0A4Q9Q020</accession>
<name>A0A4Q9Q020_9APHY</name>
<feature type="non-terminal residue" evidence="1">
    <location>
        <position position="65"/>
    </location>
</feature>